<feature type="domain" description="Sigma-54 factor interaction" evidence="7">
    <location>
        <begin position="144"/>
        <end position="332"/>
    </location>
</feature>
<dbReference type="EMBL" id="LHZU01000142">
    <property type="protein sequence ID" value="KXV57794.1"/>
    <property type="molecule type" value="Genomic_DNA"/>
</dbReference>
<keyword evidence="3" id="KW-0902">Two-component regulatory system</keyword>
<dbReference type="SUPFAM" id="SSF46689">
    <property type="entry name" value="Homeodomain-like"/>
    <property type="match status" value="1"/>
</dbReference>
<dbReference type="Gene3D" id="1.10.10.60">
    <property type="entry name" value="Homeodomain-like"/>
    <property type="match status" value="1"/>
</dbReference>
<dbReference type="Pfam" id="PF14532">
    <property type="entry name" value="Sigma54_activ_2"/>
    <property type="match status" value="1"/>
</dbReference>
<dbReference type="Gene3D" id="3.40.50.2300">
    <property type="match status" value="1"/>
</dbReference>
<dbReference type="PRINTS" id="PR01590">
    <property type="entry name" value="HTHFIS"/>
</dbReference>
<proteinExistence type="predicted"/>
<keyword evidence="2" id="KW-0067">ATP-binding</keyword>
<dbReference type="SUPFAM" id="SSF52540">
    <property type="entry name" value="P-loop containing nucleoside triphosphate hydrolases"/>
    <property type="match status" value="1"/>
</dbReference>
<dbReference type="AlphaFoldDB" id="A0A149TX39"/>
<gene>
    <name evidence="9" type="ORF">AD948_13255</name>
</gene>
<name>A0A149TX39_9PROT</name>
<dbReference type="PROSITE" id="PS50110">
    <property type="entry name" value="RESPONSE_REGULATORY"/>
    <property type="match status" value="1"/>
</dbReference>
<evidence type="ECO:0000256" key="1">
    <source>
        <dbReference type="ARBA" id="ARBA00022741"/>
    </source>
</evidence>
<dbReference type="GO" id="GO:0000160">
    <property type="term" value="P:phosphorelay signal transduction system"/>
    <property type="evidence" value="ECO:0007669"/>
    <property type="project" value="UniProtKB-KW"/>
</dbReference>
<dbReference type="InterPro" id="IPR002197">
    <property type="entry name" value="HTH_Fis"/>
</dbReference>
<protein>
    <submittedName>
        <fullName evidence="9">Transcriptional regulator</fullName>
    </submittedName>
</protein>
<evidence type="ECO:0000256" key="2">
    <source>
        <dbReference type="ARBA" id="ARBA00022840"/>
    </source>
</evidence>
<reference evidence="9 10" key="1">
    <citation type="submission" date="2015-06" db="EMBL/GenBank/DDBJ databases">
        <title>Improved classification and identification of acetic acid bacteria using matrix-assisted laser desorption/ionization time-of-flight mass spectrometry; Gluconobacter nephelii and Gluconobacter uchimurae are later heterotypic synonyms of Gluconobacter japonicus and Gluconobacter oxydans, respectively.</title>
        <authorList>
            <person name="Li L."/>
            <person name="Cleenwerck I."/>
            <person name="De Vuyst L."/>
            <person name="Vandamme P."/>
        </authorList>
    </citation>
    <scope>NUCLEOTIDE SEQUENCE [LARGE SCALE GENOMIC DNA]</scope>
    <source>
        <strain evidence="9 10">LMG 23690</strain>
    </source>
</reference>
<dbReference type="PROSITE" id="PS50045">
    <property type="entry name" value="SIGMA54_INTERACT_4"/>
    <property type="match status" value="1"/>
</dbReference>
<dbReference type="InterPro" id="IPR011006">
    <property type="entry name" value="CheY-like_superfamily"/>
</dbReference>
<dbReference type="Proteomes" id="UP000075360">
    <property type="component" value="Unassembled WGS sequence"/>
</dbReference>
<accession>A0A149TX39</accession>
<keyword evidence="6" id="KW-0597">Phosphoprotein</keyword>
<evidence type="ECO:0000259" key="8">
    <source>
        <dbReference type="PROSITE" id="PS50110"/>
    </source>
</evidence>
<dbReference type="PATRIC" id="fig|446692.4.peg.1979"/>
<dbReference type="Gene3D" id="3.40.50.300">
    <property type="entry name" value="P-loop containing nucleotide triphosphate hydrolases"/>
    <property type="match status" value="1"/>
</dbReference>
<sequence>MLQQNSSNPSLLFVDDDQDVQAAARLLFRRRGIKMLSAYDTQEALTQLAVHSFDLVLLDLNYSKGATNGAEGLALLKDILILRPDLPVVVVTGHSGVTIAVEAMRAGACDFVMKPWNNDRLGDLVHKILDGRKSETMAESESILIIASPDMKRIVAEADRLAPTRAPLIICGPAGSGKTVLAQRIHALSRNTGPIRMIYAEECNRLPEGGGTWLFRDIAALAPSLQRQLADRLDGGEAVRVIALTSQDRKTLEAQLEPRLMLLLGMVTLVIPPLNERPGDIPALAMHFLRYFASRHGLPEPVMEPRHLAALQAGLWPQNVRSLRAMIERAVLMGTWETPSESPNASGDGTPTLRDAERSLIETALRNHSFNVTKAARELGLTRPALYRRMARYGL</sequence>
<dbReference type="Gene3D" id="1.10.8.60">
    <property type="match status" value="1"/>
</dbReference>
<dbReference type="InterPro" id="IPR058031">
    <property type="entry name" value="AAA_lid_NorR"/>
</dbReference>
<dbReference type="InterPro" id="IPR027417">
    <property type="entry name" value="P-loop_NTPase"/>
</dbReference>
<evidence type="ECO:0000259" key="7">
    <source>
        <dbReference type="PROSITE" id="PS50045"/>
    </source>
</evidence>
<keyword evidence="1" id="KW-0547">Nucleotide-binding</keyword>
<evidence type="ECO:0000256" key="6">
    <source>
        <dbReference type="PROSITE-ProRule" id="PRU00169"/>
    </source>
</evidence>
<dbReference type="Pfam" id="PF02954">
    <property type="entry name" value="HTH_8"/>
    <property type="match status" value="1"/>
</dbReference>
<dbReference type="Pfam" id="PF25601">
    <property type="entry name" value="AAA_lid_14"/>
    <property type="match status" value="1"/>
</dbReference>
<dbReference type="InterPro" id="IPR009057">
    <property type="entry name" value="Homeodomain-like_sf"/>
</dbReference>
<comment type="caution">
    <text evidence="9">The sequence shown here is derived from an EMBL/GenBank/DDBJ whole genome shotgun (WGS) entry which is preliminary data.</text>
</comment>
<dbReference type="SUPFAM" id="SSF52172">
    <property type="entry name" value="CheY-like"/>
    <property type="match status" value="1"/>
</dbReference>
<evidence type="ECO:0000256" key="4">
    <source>
        <dbReference type="ARBA" id="ARBA00023015"/>
    </source>
</evidence>
<keyword evidence="4" id="KW-0805">Transcription regulation</keyword>
<dbReference type="PANTHER" id="PTHR32071">
    <property type="entry name" value="TRANSCRIPTIONAL REGULATORY PROTEIN"/>
    <property type="match status" value="1"/>
</dbReference>
<evidence type="ECO:0000256" key="3">
    <source>
        <dbReference type="ARBA" id="ARBA00023012"/>
    </source>
</evidence>
<feature type="domain" description="Response regulatory" evidence="8">
    <location>
        <begin position="10"/>
        <end position="129"/>
    </location>
</feature>
<evidence type="ECO:0000256" key="5">
    <source>
        <dbReference type="ARBA" id="ARBA00023163"/>
    </source>
</evidence>
<dbReference type="GO" id="GO:0006355">
    <property type="term" value="P:regulation of DNA-templated transcription"/>
    <property type="evidence" value="ECO:0007669"/>
    <property type="project" value="InterPro"/>
</dbReference>
<feature type="modified residue" description="4-aspartylphosphate" evidence="6">
    <location>
        <position position="59"/>
    </location>
</feature>
<evidence type="ECO:0000313" key="9">
    <source>
        <dbReference type="EMBL" id="KXV57794.1"/>
    </source>
</evidence>
<evidence type="ECO:0000313" key="10">
    <source>
        <dbReference type="Proteomes" id="UP000075360"/>
    </source>
</evidence>
<keyword evidence="5" id="KW-0804">Transcription</keyword>
<dbReference type="InterPro" id="IPR001789">
    <property type="entry name" value="Sig_transdc_resp-reg_receiver"/>
</dbReference>
<dbReference type="GO" id="GO:0005524">
    <property type="term" value="F:ATP binding"/>
    <property type="evidence" value="ECO:0007669"/>
    <property type="project" value="UniProtKB-KW"/>
</dbReference>
<organism evidence="9 10">
    <name type="scientific">Acetobacter senegalensis</name>
    <dbReference type="NCBI Taxonomy" id="446692"/>
    <lineage>
        <taxon>Bacteria</taxon>
        <taxon>Pseudomonadati</taxon>
        <taxon>Pseudomonadota</taxon>
        <taxon>Alphaproteobacteria</taxon>
        <taxon>Acetobacterales</taxon>
        <taxon>Acetobacteraceae</taxon>
        <taxon>Acetobacter</taxon>
    </lineage>
</organism>
<dbReference type="GO" id="GO:0043565">
    <property type="term" value="F:sequence-specific DNA binding"/>
    <property type="evidence" value="ECO:0007669"/>
    <property type="project" value="InterPro"/>
</dbReference>
<dbReference type="Pfam" id="PF00072">
    <property type="entry name" value="Response_reg"/>
    <property type="match status" value="1"/>
</dbReference>
<dbReference type="InterPro" id="IPR002078">
    <property type="entry name" value="Sigma_54_int"/>
</dbReference>
<dbReference type="SMART" id="SM00448">
    <property type="entry name" value="REC"/>
    <property type="match status" value="1"/>
</dbReference>